<sequence>MSIEPGGQAAGARAGVLDGLAAVVTGAAQGIGLGIAESLLREGARVALLDLQEDKVREAAGRLDPSGERTLGLAADVTRRDQVESAVAAVTERFGAVDVLVNNAGGTPKLRQPVVDIEAVEDELWDGVVALNLTATFLCCRAVVPGMRRRGFGRIVNISSGLARGGYGGHMRTVSARLPYAASKAGVIGLTAQLAKDLAADGICVNAVLPGVILPGQGSTMRAQFDAMTDEARATMVAPLPAGRPGEPDEIGWMTVALAAPGASYVSGQAIDVAGAAAF</sequence>
<dbReference type="PANTHER" id="PTHR42760:SF40">
    <property type="entry name" value="3-OXOACYL-[ACYL-CARRIER-PROTEIN] REDUCTASE, CHLOROPLASTIC"/>
    <property type="match status" value="1"/>
</dbReference>
<evidence type="ECO:0000256" key="1">
    <source>
        <dbReference type="ARBA" id="ARBA00006484"/>
    </source>
</evidence>
<dbReference type="PRINTS" id="PR00081">
    <property type="entry name" value="GDHRDH"/>
</dbReference>
<dbReference type="Pfam" id="PF13561">
    <property type="entry name" value="adh_short_C2"/>
    <property type="match status" value="1"/>
</dbReference>
<protein>
    <submittedName>
        <fullName evidence="2">SDR family NAD(P)-dependent oxidoreductase</fullName>
    </submittedName>
</protein>
<accession>A0ABU4HL62</accession>
<dbReference type="InterPro" id="IPR002347">
    <property type="entry name" value="SDR_fam"/>
</dbReference>
<dbReference type="Gene3D" id="3.40.50.720">
    <property type="entry name" value="NAD(P)-binding Rossmann-like Domain"/>
    <property type="match status" value="1"/>
</dbReference>
<dbReference type="InterPro" id="IPR036291">
    <property type="entry name" value="NAD(P)-bd_dom_sf"/>
</dbReference>
<reference evidence="3" key="1">
    <citation type="submission" date="2023-07" db="EMBL/GenBank/DDBJ databases">
        <title>Conexibacter stalactiti sp. nov., isolated from stalactites in a lava cave and emended description of the genus Conexibacter.</title>
        <authorList>
            <person name="Lee S.D."/>
        </authorList>
    </citation>
    <scope>NUCLEOTIDE SEQUENCE [LARGE SCALE GENOMIC DNA]</scope>
    <source>
        <strain evidence="3">KCTC 39840</strain>
    </source>
</reference>
<proteinExistence type="inferred from homology"/>
<keyword evidence="3" id="KW-1185">Reference proteome</keyword>
<comment type="caution">
    <text evidence="2">The sequence shown here is derived from an EMBL/GenBank/DDBJ whole genome shotgun (WGS) entry which is preliminary data.</text>
</comment>
<dbReference type="PANTHER" id="PTHR42760">
    <property type="entry name" value="SHORT-CHAIN DEHYDROGENASES/REDUCTASES FAMILY MEMBER"/>
    <property type="match status" value="1"/>
</dbReference>
<dbReference type="RefSeq" id="WP_318595698.1">
    <property type="nucleotide sequence ID" value="NZ_JAWSTH010000005.1"/>
</dbReference>
<name>A0ABU4HL62_9ACTN</name>
<dbReference type="Proteomes" id="UP001284601">
    <property type="component" value="Unassembled WGS sequence"/>
</dbReference>
<evidence type="ECO:0000313" key="3">
    <source>
        <dbReference type="Proteomes" id="UP001284601"/>
    </source>
</evidence>
<gene>
    <name evidence="2" type="ORF">R7226_03750</name>
</gene>
<organism evidence="2 3">
    <name type="scientific">Conexibacter stalactiti</name>
    <dbReference type="NCBI Taxonomy" id="1940611"/>
    <lineage>
        <taxon>Bacteria</taxon>
        <taxon>Bacillati</taxon>
        <taxon>Actinomycetota</taxon>
        <taxon>Thermoleophilia</taxon>
        <taxon>Solirubrobacterales</taxon>
        <taxon>Conexibacteraceae</taxon>
        <taxon>Conexibacter</taxon>
    </lineage>
</organism>
<comment type="similarity">
    <text evidence="1">Belongs to the short-chain dehydrogenases/reductases (SDR) family.</text>
</comment>
<evidence type="ECO:0000313" key="2">
    <source>
        <dbReference type="EMBL" id="MDW5593437.1"/>
    </source>
</evidence>
<dbReference type="EMBL" id="JAWSTH010000005">
    <property type="protein sequence ID" value="MDW5593437.1"/>
    <property type="molecule type" value="Genomic_DNA"/>
</dbReference>
<dbReference type="SUPFAM" id="SSF51735">
    <property type="entry name" value="NAD(P)-binding Rossmann-fold domains"/>
    <property type="match status" value="1"/>
</dbReference>
<dbReference type="PRINTS" id="PR00080">
    <property type="entry name" value="SDRFAMILY"/>
</dbReference>